<evidence type="ECO:0000313" key="2">
    <source>
        <dbReference type="Proteomes" id="UP000448943"/>
    </source>
</evidence>
<sequence>MQYQLKIRIDCNYLDEIYKNNQEIVLMKGAGEPTVAWISFKPFEENTITWDENYSVYASGTEIEDGATINKLSERSAVEEDSYTFENGCFKLASSSLDLKPGSFGIINNFDENLTFGLAQDVTVHNKTTEGAPLNAVRASKGQCIQLTPFEDVVVFLQNTVNTGSVHSLTSTCNKTKIEFGGNDKTAEIVYDGIHFNKI</sequence>
<keyword evidence="2" id="KW-1185">Reference proteome</keyword>
<accession>A0A6N9Q5X7</accession>
<organism evidence="1 2">
    <name type="scientific">Chengkuizengella marina</name>
    <dbReference type="NCBI Taxonomy" id="2507566"/>
    <lineage>
        <taxon>Bacteria</taxon>
        <taxon>Bacillati</taxon>
        <taxon>Bacillota</taxon>
        <taxon>Bacilli</taxon>
        <taxon>Bacillales</taxon>
        <taxon>Paenibacillaceae</taxon>
        <taxon>Chengkuizengella</taxon>
    </lineage>
</organism>
<comment type="caution">
    <text evidence="1">The sequence shown here is derived from an EMBL/GenBank/DDBJ whole genome shotgun (WGS) entry which is preliminary data.</text>
</comment>
<gene>
    <name evidence="1" type="ORF">ERL59_15015</name>
</gene>
<evidence type="ECO:0000313" key="1">
    <source>
        <dbReference type="EMBL" id="NBI30258.1"/>
    </source>
</evidence>
<dbReference type="EMBL" id="SIJB01000030">
    <property type="protein sequence ID" value="NBI30258.1"/>
    <property type="molecule type" value="Genomic_DNA"/>
</dbReference>
<dbReference type="Proteomes" id="UP000448943">
    <property type="component" value="Unassembled WGS sequence"/>
</dbReference>
<name>A0A6N9Q5X7_9BACL</name>
<dbReference type="OrthoDB" id="2678439at2"/>
<protein>
    <submittedName>
        <fullName evidence="1">Uncharacterized protein</fullName>
    </submittedName>
</protein>
<proteinExistence type="predicted"/>
<dbReference type="RefSeq" id="WP_160647066.1">
    <property type="nucleotide sequence ID" value="NZ_SIJB01000030.1"/>
</dbReference>
<dbReference type="AlphaFoldDB" id="A0A6N9Q5X7"/>
<reference evidence="1 2" key="1">
    <citation type="submission" date="2019-01" db="EMBL/GenBank/DDBJ databases">
        <title>Chengkuizengella sp. nov., isolated from deep-sea sediment of East Pacific Ocean.</title>
        <authorList>
            <person name="Yang J."/>
            <person name="Lai Q."/>
            <person name="Shao Z."/>
        </authorList>
    </citation>
    <scope>NUCLEOTIDE SEQUENCE [LARGE SCALE GENOMIC DNA]</scope>
    <source>
        <strain evidence="1 2">YPA3-1-1</strain>
    </source>
</reference>